<dbReference type="EMBL" id="LLXI01000605">
    <property type="protein sequence ID" value="PKY48125.1"/>
    <property type="molecule type" value="Genomic_DNA"/>
</dbReference>
<proteinExistence type="predicted"/>
<dbReference type="Proteomes" id="UP000234323">
    <property type="component" value="Unassembled WGS sequence"/>
</dbReference>
<dbReference type="VEuPathDB" id="FungiDB:RhiirA1_471777"/>
<accession>A0A2I1GND0</accession>
<reference evidence="2 3" key="1">
    <citation type="submission" date="2015-10" db="EMBL/GenBank/DDBJ databases">
        <title>Genome analyses suggest a sexual origin of heterokaryosis in a supposedly ancient asexual fungus.</title>
        <authorList>
            <person name="Ropars J."/>
            <person name="Sedzielewska K."/>
            <person name="Noel J."/>
            <person name="Charron P."/>
            <person name="Farinelli L."/>
            <person name="Marton T."/>
            <person name="Kruger M."/>
            <person name="Pelin A."/>
            <person name="Brachmann A."/>
            <person name="Corradi N."/>
        </authorList>
    </citation>
    <scope>NUCLEOTIDE SEQUENCE [LARGE SCALE GENOMIC DNA]</scope>
    <source>
        <strain evidence="2 3">A4</strain>
    </source>
</reference>
<evidence type="ECO:0000313" key="3">
    <source>
        <dbReference type="Proteomes" id="UP000234323"/>
    </source>
</evidence>
<keyword evidence="3" id="KW-1185">Reference proteome</keyword>
<feature type="region of interest" description="Disordered" evidence="1">
    <location>
        <begin position="75"/>
        <end position="98"/>
    </location>
</feature>
<organism evidence="2 3">
    <name type="scientific">Rhizophagus irregularis</name>
    <dbReference type="NCBI Taxonomy" id="588596"/>
    <lineage>
        <taxon>Eukaryota</taxon>
        <taxon>Fungi</taxon>
        <taxon>Fungi incertae sedis</taxon>
        <taxon>Mucoromycota</taxon>
        <taxon>Glomeromycotina</taxon>
        <taxon>Glomeromycetes</taxon>
        <taxon>Glomerales</taxon>
        <taxon>Glomeraceae</taxon>
        <taxon>Rhizophagus</taxon>
    </lineage>
</organism>
<gene>
    <name evidence="2" type="ORF">RhiirA4_421933</name>
</gene>
<comment type="caution">
    <text evidence="2">The sequence shown here is derived from an EMBL/GenBank/DDBJ whole genome shotgun (WGS) entry which is preliminary data.</text>
</comment>
<name>A0A2I1GND0_9GLOM</name>
<sequence>MCLQDDGLDPSHYVLVFNNLLYKSSEVEFKLITDMDEYLMVENGIFGGITMDDTKGNPIGKSVYLKPKMYSVLPVGHNPKTPDDSENSKKKHGIQKAKETIHHKDIELAQVKVIKTALRKGKKYDNLMKNYGNYLKKL</sequence>
<evidence type="ECO:0000256" key="1">
    <source>
        <dbReference type="SAM" id="MobiDB-lite"/>
    </source>
</evidence>
<protein>
    <submittedName>
        <fullName evidence="2">Uncharacterized protein</fullName>
    </submittedName>
</protein>
<evidence type="ECO:0000313" key="2">
    <source>
        <dbReference type="EMBL" id="PKY48125.1"/>
    </source>
</evidence>
<dbReference type="AlphaFoldDB" id="A0A2I1GND0"/>